<evidence type="ECO:0000313" key="4">
    <source>
        <dbReference type="Proteomes" id="UP001384579"/>
    </source>
</evidence>
<dbReference type="Proteomes" id="UP001384579">
    <property type="component" value="Unassembled WGS sequence"/>
</dbReference>
<keyword evidence="4" id="KW-1185">Reference proteome</keyword>
<keyword evidence="1" id="KW-0175">Coiled coil</keyword>
<organism evidence="3 4">
    <name type="scientific">Microcoleus anatoxicus PTRS2</name>
    <dbReference type="NCBI Taxonomy" id="2705321"/>
    <lineage>
        <taxon>Bacteria</taxon>
        <taxon>Bacillati</taxon>
        <taxon>Cyanobacteriota</taxon>
        <taxon>Cyanophyceae</taxon>
        <taxon>Oscillatoriophycideae</taxon>
        <taxon>Oscillatoriales</taxon>
        <taxon>Microcoleaceae</taxon>
        <taxon>Microcoleus</taxon>
        <taxon>Microcoleus anatoxicus</taxon>
    </lineage>
</organism>
<evidence type="ECO:0000313" key="3">
    <source>
        <dbReference type="EMBL" id="MEK0183833.1"/>
    </source>
</evidence>
<proteinExistence type="predicted"/>
<feature type="coiled-coil region" evidence="1">
    <location>
        <begin position="2"/>
        <end position="29"/>
    </location>
</feature>
<protein>
    <submittedName>
        <fullName evidence="3">Uncharacterized protein</fullName>
    </submittedName>
</protein>
<reference evidence="3 4" key="1">
    <citation type="journal article" date="2020" name="Harmful Algae">
        <title>Molecular and morphological characterization of a novel dihydroanatoxin-a producing Microcoleus species (cyanobacteria) from the Russian River, California, USA.</title>
        <authorList>
            <person name="Conklin K.Y."/>
            <person name="Stancheva R."/>
            <person name="Otten T.G."/>
            <person name="Fadness R."/>
            <person name="Boyer G.L."/>
            <person name="Read B."/>
            <person name="Zhang X."/>
            <person name="Sheath R.G."/>
        </authorList>
    </citation>
    <scope>NUCLEOTIDE SEQUENCE [LARGE SCALE GENOMIC DNA]</scope>
    <source>
        <strain evidence="3 4">PTRS2</strain>
    </source>
</reference>
<dbReference type="RefSeq" id="WP_340520176.1">
    <property type="nucleotide sequence ID" value="NZ_JBBLXS010000022.1"/>
</dbReference>
<comment type="caution">
    <text evidence="3">The sequence shown here is derived from an EMBL/GenBank/DDBJ whole genome shotgun (WGS) entry which is preliminary data.</text>
</comment>
<dbReference type="EMBL" id="JBBLXS010000022">
    <property type="protein sequence ID" value="MEK0183833.1"/>
    <property type="molecule type" value="Genomic_DNA"/>
</dbReference>
<evidence type="ECO:0000256" key="2">
    <source>
        <dbReference type="SAM" id="MobiDB-lite"/>
    </source>
</evidence>
<name>A0ABU8YHI8_9CYAN</name>
<sequence length="85" mass="9471">MKQQLQQRLQELKSEYEAGKKVLADLEAKQANVRDTLLRMAGAIQVLEEELVKADSNTIHTTSENTYALDSEIPAREVSPPSSQS</sequence>
<evidence type="ECO:0000256" key="1">
    <source>
        <dbReference type="SAM" id="Coils"/>
    </source>
</evidence>
<accession>A0ABU8YHI8</accession>
<feature type="region of interest" description="Disordered" evidence="2">
    <location>
        <begin position="63"/>
        <end position="85"/>
    </location>
</feature>
<gene>
    <name evidence="3" type="ORF">WMG39_03110</name>
</gene>